<accession>A0ABT8M9D9</accession>
<evidence type="ECO:0000256" key="1">
    <source>
        <dbReference type="SAM" id="Phobius"/>
    </source>
</evidence>
<dbReference type="EMBL" id="VCYH01000004">
    <property type="protein sequence ID" value="MDN7024535.1"/>
    <property type="molecule type" value="Genomic_DNA"/>
</dbReference>
<sequence length="691" mass="72298">MSPPDSRIQGASTAPPLLSHDRYVFRNGEQPMTVYRNSLIVCCILLLAMALLCAPAAARTVYPGDTVSVGEENLDLTGLDPSVVSLVHYSDFAAGSADNSIDVANPVAFDLTESNIGGIPGTYYAWNASGLIEPSIAVEVLASPDAGQDDVTPAETAITMTAEGSGTYALGDEIVLSGTCTDNITVFLFLTGPNLAINGVKLQDVTACVIDGDMTTFTAVAVEADDTWEYRWDTSCLGAVMDPGRYTIYAESELRNYMNLAQYAAVDVALEVPTLTAGAHPASVVQGDTLVLSGTATGSPANVYVWIFGPNFRLLSNAASVAANGTFAYTLSPAWTANLAWGRYNAVIQHPMINGMQDVCIVPGTPATISAPGMTPVNLAYLTSSAARDALINALNSPAVDDIYVEIPFWIGEPWIVIDPIGDQLANTSFLIDGTTNLAASETLRVAITNVSNLTVASGNVTVGEGELNNTWSFAVDAASLEIGEYTVTVNSTVTEESVWSAVSRSAAFRVVESIVPPSAATLDLAPGWNFVSVPKRLADGNDNASAVFGDVDTAMHSIFRYDAATKLWSALDANSTIEPLNGYWVYANTSTAVDLIFASGGAATPPSKTLAAGWNAIGFSSTVPASAHDALFSVAAAWTNAIGWDADSQEYGLAIVNGGSGAYSDSRTMDPGQGYWLFMTEGGELAALTG</sequence>
<dbReference type="Proteomes" id="UP001168338">
    <property type="component" value="Unassembled WGS sequence"/>
</dbReference>
<organism evidence="2 3">
    <name type="scientific">Methanoculleus frigidifontis</name>
    <dbReference type="NCBI Taxonomy" id="2584085"/>
    <lineage>
        <taxon>Archaea</taxon>
        <taxon>Methanobacteriati</taxon>
        <taxon>Methanobacteriota</taxon>
        <taxon>Stenosarchaea group</taxon>
        <taxon>Methanomicrobia</taxon>
        <taxon>Methanomicrobiales</taxon>
        <taxon>Methanomicrobiaceae</taxon>
        <taxon>Methanoculleus</taxon>
    </lineage>
</organism>
<protein>
    <submittedName>
        <fullName evidence="2">DUF3821 domain-containing protein</fullName>
    </submittedName>
</protein>
<gene>
    <name evidence="2" type="ORF">FGU65_06470</name>
</gene>
<keyword evidence="3" id="KW-1185">Reference proteome</keyword>
<comment type="caution">
    <text evidence="2">The sequence shown here is derived from an EMBL/GenBank/DDBJ whole genome shotgun (WGS) entry which is preliminary data.</text>
</comment>
<name>A0ABT8M9D9_9EURY</name>
<evidence type="ECO:0000313" key="2">
    <source>
        <dbReference type="EMBL" id="MDN7024535.1"/>
    </source>
</evidence>
<evidence type="ECO:0000313" key="3">
    <source>
        <dbReference type="Proteomes" id="UP001168338"/>
    </source>
</evidence>
<keyword evidence="1" id="KW-0812">Transmembrane</keyword>
<keyword evidence="1" id="KW-1133">Transmembrane helix</keyword>
<keyword evidence="1" id="KW-0472">Membrane</keyword>
<feature type="transmembrane region" description="Helical" evidence="1">
    <location>
        <begin position="39"/>
        <end position="58"/>
    </location>
</feature>
<reference evidence="2" key="1">
    <citation type="submission" date="2019-05" db="EMBL/GenBank/DDBJ databases">
        <title>Methanoculleus sp. FWC-SCC1, a methanogenic archaeon isolated from deep marine cold seep.</title>
        <authorList>
            <person name="Chen Y.-W."/>
            <person name="Chen S.-C."/>
            <person name="Teng N.-H."/>
            <person name="Lai M.-C."/>
        </authorList>
    </citation>
    <scope>NUCLEOTIDE SEQUENCE</scope>
    <source>
        <strain evidence="2">FWC-SCC1</strain>
    </source>
</reference>
<proteinExistence type="predicted"/>